<reference evidence="1 2" key="1">
    <citation type="submission" date="2022-01" db="EMBL/GenBank/DDBJ databases">
        <title>A chromosome-scale genome assembly of the false clownfish, Amphiprion ocellaris.</title>
        <authorList>
            <person name="Ryu T."/>
        </authorList>
    </citation>
    <scope>NUCLEOTIDE SEQUENCE [LARGE SCALE GENOMIC DNA]</scope>
</reference>
<keyword evidence="2" id="KW-1185">Reference proteome</keyword>
<dbReference type="GeneTree" id="ENSGT00950000182912"/>
<dbReference type="RefSeq" id="XP_054863848.1">
    <property type="nucleotide sequence ID" value="XM_055007873.1"/>
</dbReference>
<dbReference type="Ensembl" id="ENSAOCT00000073423.1">
    <property type="protein sequence ID" value="ENSAOCP00000035234.1"/>
    <property type="gene ID" value="ENSAOCG00000033476.1"/>
</dbReference>
<organism evidence="1 2">
    <name type="scientific">Amphiprion ocellaris</name>
    <name type="common">Clown anemonefish</name>
    <dbReference type="NCBI Taxonomy" id="80972"/>
    <lineage>
        <taxon>Eukaryota</taxon>
        <taxon>Metazoa</taxon>
        <taxon>Chordata</taxon>
        <taxon>Craniata</taxon>
        <taxon>Vertebrata</taxon>
        <taxon>Euteleostomi</taxon>
        <taxon>Actinopterygii</taxon>
        <taxon>Neopterygii</taxon>
        <taxon>Teleostei</taxon>
        <taxon>Neoteleostei</taxon>
        <taxon>Acanthomorphata</taxon>
        <taxon>Ovalentaria</taxon>
        <taxon>Pomacentridae</taxon>
        <taxon>Amphiprion</taxon>
    </lineage>
</organism>
<dbReference type="PANTHER" id="PTHR31025">
    <property type="entry name" value="SI:CH211-196P9.1-RELATED"/>
    <property type="match status" value="1"/>
</dbReference>
<dbReference type="Proteomes" id="UP001501940">
    <property type="component" value="Chromosome 23"/>
</dbReference>
<dbReference type="GeneID" id="111586893"/>
<name>A0AAQ5X407_AMPOC</name>
<dbReference type="PANTHER" id="PTHR31025:SF27">
    <property type="entry name" value="SI:CH211-193K19.2-RELATED"/>
    <property type="match status" value="1"/>
</dbReference>
<dbReference type="KEGG" id="aoce:111586893"/>
<accession>A0AAQ5X407</accession>
<reference evidence="1" key="2">
    <citation type="submission" date="2025-08" db="UniProtKB">
        <authorList>
            <consortium name="Ensembl"/>
        </authorList>
    </citation>
    <scope>IDENTIFICATION</scope>
</reference>
<protein>
    <submittedName>
        <fullName evidence="1">Uncharacterized protein</fullName>
    </submittedName>
</protein>
<dbReference type="AlphaFoldDB" id="A0AAQ5X407"/>
<evidence type="ECO:0000313" key="1">
    <source>
        <dbReference type="Ensembl" id="ENSAOCP00000035234.1"/>
    </source>
</evidence>
<reference evidence="1" key="3">
    <citation type="submission" date="2025-09" db="UniProtKB">
        <authorList>
            <consortium name="Ensembl"/>
        </authorList>
    </citation>
    <scope>IDENTIFICATION</scope>
</reference>
<evidence type="ECO:0000313" key="2">
    <source>
        <dbReference type="Proteomes" id="UP001501940"/>
    </source>
</evidence>
<sequence length="273" mass="31233">MANYRTRLRNIGCPELSINAAKEKRRTTGKGPNQVKKPRKAEVSYCPDYPIGETKASLELERKILLLEVKKKNQPLIKAKMERTFAYRRQEIIQDMPFITEFQDRWPALFSESELNAEFTRITTVPLLSRIMSKLDHYTNQLMKVFRKKGGAAGHKMSMIVAAMDKNPTVETRRECILKALCVYLNGNPENFIKDYVVVEPGAMRAMEEKVMEIYVIRHEGAEPTESPEDVGIIIEGVEVLQDLRDVANGCAVLFGLIYSLNLTYPKRPEIHV</sequence>
<proteinExistence type="predicted"/>